<dbReference type="PROSITE" id="PS50271">
    <property type="entry name" value="ZF_UBP"/>
    <property type="match status" value="1"/>
</dbReference>
<protein>
    <submittedName>
        <fullName evidence="8">BRCA1-associated protein</fullName>
    </submittedName>
</protein>
<dbReference type="SUPFAM" id="SSF57850">
    <property type="entry name" value="RING/U-box"/>
    <property type="match status" value="1"/>
</dbReference>
<dbReference type="AlphaFoldDB" id="W9R3U2"/>
<dbReference type="InterPro" id="IPR011422">
    <property type="entry name" value="BRAP2/ETP1_RRM"/>
</dbReference>
<dbReference type="Pfam" id="PF07576">
    <property type="entry name" value="BRAP2"/>
    <property type="match status" value="1"/>
</dbReference>
<evidence type="ECO:0000256" key="2">
    <source>
        <dbReference type="ARBA" id="ARBA00022771"/>
    </source>
</evidence>
<dbReference type="InterPro" id="IPR001841">
    <property type="entry name" value="Znf_RING"/>
</dbReference>
<dbReference type="PANTHER" id="PTHR24007">
    <property type="entry name" value="BRCA1-ASSOCIATED PROTEIN"/>
    <property type="match status" value="1"/>
</dbReference>
<dbReference type="GO" id="GO:0061630">
    <property type="term" value="F:ubiquitin protein ligase activity"/>
    <property type="evidence" value="ECO:0007669"/>
    <property type="project" value="TreeGrafter"/>
</dbReference>
<dbReference type="CDD" id="cd12437">
    <property type="entry name" value="RRM_BRAP2_like"/>
    <property type="match status" value="1"/>
</dbReference>
<feature type="domain" description="UBP-type" evidence="7">
    <location>
        <begin position="215"/>
        <end position="308"/>
    </location>
</feature>
<feature type="region of interest" description="Disordered" evidence="5">
    <location>
        <begin position="511"/>
        <end position="533"/>
    </location>
</feature>
<dbReference type="STRING" id="981085.W9R3U2"/>
<dbReference type="GO" id="GO:0005737">
    <property type="term" value="C:cytoplasm"/>
    <property type="evidence" value="ECO:0007669"/>
    <property type="project" value="TreeGrafter"/>
</dbReference>
<dbReference type="Proteomes" id="UP000030645">
    <property type="component" value="Unassembled WGS sequence"/>
</dbReference>
<dbReference type="CDD" id="cd16457">
    <property type="entry name" value="RING-H2_BRAP2"/>
    <property type="match status" value="1"/>
</dbReference>
<feature type="compositionally biased region" description="Polar residues" evidence="5">
    <location>
        <begin position="513"/>
        <end position="527"/>
    </location>
</feature>
<evidence type="ECO:0000259" key="7">
    <source>
        <dbReference type="PROSITE" id="PS50271"/>
    </source>
</evidence>
<keyword evidence="9" id="KW-1185">Reference proteome</keyword>
<name>W9R3U2_9ROSA</name>
<evidence type="ECO:0000256" key="1">
    <source>
        <dbReference type="ARBA" id="ARBA00022723"/>
    </source>
</evidence>
<evidence type="ECO:0000313" key="8">
    <source>
        <dbReference type="EMBL" id="EXB67208.1"/>
    </source>
</evidence>
<evidence type="ECO:0000313" key="9">
    <source>
        <dbReference type="Proteomes" id="UP000030645"/>
    </source>
</evidence>
<evidence type="ECO:0000259" key="6">
    <source>
        <dbReference type="PROSITE" id="PS50089"/>
    </source>
</evidence>
<feature type="domain" description="RING-type" evidence="6">
    <location>
        <begin position="200"/>
        <end position="221"/>
    </location>
</feature>
<dbReference type="GO" id="GO:0008270">
    <property type="term" value="F:zinc ion binding"/>
    <property type="evidence" value="ECO:0007669"/>
    <property type="project" value="UniProtKB-KW"/>
</dbReference>
<organism evidence="8 9">
    <name type="scientific">Morus notabilis</name>
    <dbReference type="NCBI Taxonomy" id="981085"/>
    <lineage>
        <taxon>Eukaryota</taxon>
        <taxon>Viridiplantae</taxon>
        <taxon>Streptophyta</taxon>
        <taxon>Embryophyta</taxon>
        <taxon>Tracheophyta</taxon>
        <taxon>Spermatophyta</taxon>
        <taxon>Magnoliopsida</taxon>
        <taxon>eudicotyledons</taxon>
        <taxon>Gunneridae</taxon>
        <taxon>Pentapetalae</taxon>
        <taxon>rosids</taxon>
        <taxon>fabids</taxon>
        <taxon>Rosales</taxon>
        <taxon>Moraceae</taxon>
        <taxon>Moreae</taxon>
        <taxon>Morus</taxon>
    </lineage>
</organism>
<dbReference type="EMBL" id="KE344562">
    <property type="protein sequence ID" value="EXB67208.1"/>
    <property type="molecule type" value="Genomic_DNA"/>
</dbReference>
<dbReference type="PANTHER" id="PTHR24007:SF7">
    <property type="entry name" value="BRCA1-ASSOCIATED PROTEIN"/>
    <property type="match status" value="1"/>
</dbReference>
<dbReference type="InterPro" id="IPR013083">
    <property type="entry name" value="Znf_RING/FYVE/PHD"/>
</dbReference>
<gene>
    <name evidence="8" type="ORF">L484_025686</name>
</gene>
<evidence type="ECO:0000256" key="4">
    <source>
        <dbReference type="PROSITE-ProRule" id="PRU00502"/>
    </source>
</evidence>
<proteinExistence type="predicted"/>
<dbReference type="eggNOG" id="KOG0804">
    <property type="taxonomic scope" value="Eukaryota"/>
</dbReference>
<dbReference type="InterPro" id="IPR047243">
    <property type="entry name" value="RING-H2_BRAP2"/>
</dbReference>
<evidence type="ECO:0000256" key="5">
    <source>
        <dbReference type="SAM" id="MobiDB-lite"/>
    </source>
</evidence>
<dbReference type="GO" id="GO:0016567">
    <property type="term" value="P:protein ubiquitination"/>
    <property type="evidence" value="ECO:0007669"/>
    <property type="project" value="TreeGrafter"/>
</dbReference>
<dbReference type="InterPro" id="IPR001607">
    <property type="entry name" value="Znf_UBP"/>
</dbReference>
<evidence type="ECO:0000256" key="3">
    <source>
        <dbReference type="ARBA" id="ARBA00022833"/>
    </source>
</evidence>
<accession>W9R3U2</accession>
<keyword evidence="2 4" id="KW-0863">Zinc-finger</keyword>
<reference evidence="9" key="1">
    <citation type="submission" date="2013-01" db="EMBL/GenBank/DDBJ databases">
        <title>Draft Genome Sequence of a Mulberry Tree, Morus notabilis C.K. Schneid.</title>
        <authorList>
            <person name="He N."/>
            <person name="Zhao S."/>
        </authorList>
    </citation>
    <scope>NUCLEOTIDE SEQUENCE</scope>
</reference>
<dbReference type="PROSITE" id="PS50089">
    <property type="entry name" value="ZF_RING_2"/>
    <property type="match status" value="1"/>
</dbReference>
<dbReference type="Gene3D" id="3.30.40.10">
    <property type="entry name" value="Zinc/RING finger domain, C3HC4 (zinc finger)"/>
    <property type="match status" value="1"/>
</dbReference>
<dbReference type="SMART" id="SM00290">
    <property type="entry name" value="ZnF_UBP"/>
    <property type="match status" value="1"/>
</dbReference>
<keyword evidence="1" id="KW-0479">Metal-binding</keyword>
<dbReference type="GO" id="GO:0007265">
    <property type="term" value="P:Ras protein signal transduction"/>
    <property type="evidence" value="ECO:0007669"/>
    <property type="project" value="TreeGrafter"/>
</dbReference>
<sequence length="533" mass="60172">MSISSSTVVAGATADDVFRQTPDTISGEPFDSSSSSSISNITQAFPFSSGNPRVEETRGVMHLYRDDVVSASPSVLPVERKSLVCVLGVPNYMTYADFCQFCGSFIQHILEMRIVRNDGMEDRYSILIRFDSQDSTDNFYKHFNGTRFSSLEMCNTLVQLNTHRHPPQALRSSPLVQFVLDSYVAERLDQDTSGILTTICNHSFHCSCISNWTDSSCPVCRYCQQQPEKSICAVCQTSENLWMCVICGNVGCGRYKEGHAIRHWKETQHCYSLELDTRRVWDYAGDNYVHRLIQSKTDGKLVALNSHCHHTNDGCGSCDCVDSEFSDALLNSKVEAIVNEYNELLTTQLENQKLYFESLLEDVKEENEREISIAVEKALALRLQKMQAKLDRCLKEKSILDDLNENLLKNQEIWTEKISQIEERDLAVGCCASWKIKREAISPHRLVQVPCKGACLVGVRLLPDLEKRALKLKDDKIRALEEQLRDLMAYLEAGKTMEQLSMSDKIKDGTVLSIPTESSSRSGSKATNSRRRS</sequence>
<keyword evidence="3" id="KW-0862">Zinc</keyword>
<dbReference type="Pfam" id="PF02148">
    <property type="entry name" value="zf-UBP"/>
    <property type="match status" value="1"/>
</dbReference>